<reference evidence="2 3" key="1">
    <citation type="submission" date="2012-02" db="EMBL/GenBank/DDBJ databases">
        <title>Complete genome sequence of Phycisphaera mikurensis NBRC 102666.</title>
        <authorList>
            <person name="Ankai A."/>
            <person name="Hosoyama A."/>
            <person name="Terui Y."/>
            <person name="Sekine M."/>
            <person name="Fukai R."/>
            <person name="Kato Y."/>
            <person name="Nakamura S."/>
            <person name="Yamada-Narita S."/>
            <person name="Kawakoshi A."/>
            <person name="Fukunaga Y."/>
            <person name="Yamazaki S."/>
            <person name="Fujita N."/>
        </authorList>
    </citation>
    <scope>NUCLEOTIDE SEQUENCE [LARGE SCALE GENOMIC DNA]</scope>
    <source>
        <strain evidence="3">NBRC 102666 / KCTC 22515 / FYK2301M01</strain>
    </source>
</reference>
<evidence type="ECO:0000313" key="3">
    <source>
        <dbReference type="Proteomes" id="UP000007881"/>
    </source>
</evidence>
<dbReference type="KEGG" id="phm:PSMK_14620"/>
<accession>I0IED3</accession>
<evidence type="ECO:0000256" key="1">
    <source>
        <dbReference type="SAM" id="MobiDB-lite"/>
    </source>
</evidence>
<feature type="compositionally biased region" description="Low complexity" evidence="1">
    <location>
        <begin position="72"/>
        <end position="85"/>
    </location>
</feature>
<dbReference type="STRING" id="1142394.PSMK_14620"/>
<proteinExistence type="predicted"/>
<name>I0IED3_PHYMF</name>
<evidence type="ECO:0000313" key="2">
    <source>
        <dbReference type="EMBL" id="BAM03621.1"/>
    </source>
</evidence>
<dbReference type="AlphaFoldDB" id="I0IED3"/>
<protein>
    <submittedName>
        <fullName evidence="2">Uncharacterized protein</fullName>
    </submittedName>
</protein>
<sequence length="97" mass="10204">MRIDRCVCTGRFFESLLAQARAEDLSLPQLMERTGAGRGCGSCRVYVSRAYRTGQTVFGELLESDAEPPPAEGDAQAATPAPAAAARDRGATRDAGG</sequence>
<feature type="compositionally biased region" description="Basic and acidic residues" evidence="1">
    <location>
        <begin position="86"/>
        <end position="97"/>
    </location>
</feature>
<keyword evidence="3" id="KW-1185">Reference proteome</keyword>
<dbReference type="RefSeq" id="WP_014436839.1">
    <property type="nucleotide sequence ID" value="NC_017080.1"/>
</dbReference>
<organism evidence="2 3">
    <name type="scientific">Phycisphaera mikurensis (strain NBRC 102666 / KCTC 22515 / FYK2301M01)</name>
    <dbReference type="NCBI Taxonomy" id="1142394"/>
    <lineage>
        <taxon>Bacteria</taxon>
        <taxon>Pseudomonadati</taxon>
        <taxon>Planctomycetota</taxon>
        <taxon>Phycisphaerae</taxon>
        <taxon>Phycisphaerales</taxon>
        <taxon>Phycisphaeraceae</taxon>
        <taxon>Phycisphaera</taxon>
    </lineage>
</organism>
<gene>
    <name evidence="2" type="ordered locus">PSMK_14620</name>
</gene>
<dbReference type="HOGENOM" id="CLU_2344236_0_0_0"/>
<dbReference type="Proteomes" id="UP000007881">
    <property type="component" value="Chromosome"/>
</dbReference>
<feature type="region of interest" description="Disordered" evidence="1">
    <location>
        <begin position="64"/>
        <end position="97"/>
    </location>
</feature>
<dbReference type="EMBL" id="AP012338">
    <property type="protein sequence ID" value="BAM03621.1"/>
    <property type="molecule type" value="Genomic_DNA"/>
</dbReference>